<evidence type="ECO:0000313" key="2">
    <source>
        <dbReference type="Proteomes" id="UP000248987"/>
    </source>
</evidence>
<name>A0A327SJ12_9FLAO</name>
<dbReference type="EMBL" id="QLLQ01000001">
    <property type="protein sequence ID" value="RAJ27894.1"/>
    <property type="molecule type" value="Genomic_DNA"/>
</dbReference>
<sequence length="85" mass="9622">MYVPNMAAGGGYGFAGSSSTLYYISRGGSDTVINLRACNTYSNRFKKMANDYFKDCNDLIDKINSKYFDRYGIQSVVNYYNEDCN</sequence>
<protein>
    <submittedName>
        <fullName evidence="1">Uncharacterized protein</fullName>
    </submittedName>
</protein>
<dbReference type="Proteomes" id="UP000248987">
    <property type="component" value="Unassembled WGS sequence"/>
</dbReference>
<reference evidence="1 2" key="1">
    <citation type="submission" date="2018-06" db="EMBL/GenBank/DDBJ databases">
        <title>Genomic Encyclopedia of Archaeal and Bacterial Type Strains, Phase II (KMG-II): from individual species to whole genera.</title>
        <authorList>
            <person name="Goeker M."/>
        </authorList>
    </citation>
    <scope>NUCLEOTIDE SEQUENCE [LARGE SCALE GENOMIC DNA]</scope>
    <source>
        <strain evidence="1 2">DSM 12408</strain>
    </source>
</reference>
<comment type="caution">
    <text evidence="1">The sequence shown here is derived from an EMBL/GenBank/DDBJ whole genome shotgun (WGS) entry which is preliminary data.</text>
</comment>
<accession>A0A327SJ12</accession>
<proteinExistence type="predicted"/>
<evidence type="ECO:0000313" key="1">
    <source>
        <dbReference type="EMBL" id="RAJ27894.1"/>
    </source>
</evidence>
<gene>
    <name evidence="1" type="ORF">LX77_00468</name>
</gene>
<dbReference type="AlphaFoldDB" id="A0A327SJ12"/>
<organism evidence="1 2">
    <name type="scientific">Gelidibacter algens</name>
    <dbReference type="NCBI Taxonomy" id="49280"/>
    <lineage>
        <taxon>Bacteria</taxon>
        <taxon>Pseudomonadati</taxon>
        <taxon>Bacteroidota</taxon>
        <taxon>Flavobacteriia</taxon>
        <taxon>Flavobacteriales</taxon>
        <taxon>Flavobacteriaceae</taxon>
        <taxon>Gelidibacter</taxon>
    </lineage>
</organism>
<keyword evidence="2" id="KW-1185">Reference proteome</keyword>